<evidence type="ECO:0000313" key="1">
    <source>
        <dbReference type="EMBL" id="KZX17286.1"/>
    </source>
</evidence>
<gene>
    <name evidence="1" type="ORF">MBCUT_03330</name>
</gene>
<comment type="caution">
    <text evidence="1">The sequence shown here is derived from an EMBL/GenBank/DDBJ whole genome shotgun (WGS) entry which is preliminary data.</text>
</comment>
<dbReference type="EMBL" id="LWMW01000054">
    <property type="protein sequence ID" value="KZX17286.1"/>
    <property type="molecule type" value="Genomic_DNA"/>
</dbReference>
<dbReference type="SUPFAM" id="SSF47598">
    <property type="entry name" value="Ribbon-helix-helix"/>
    <property type="match status" value="1"/>
</dbReference>
<dbReference type="Proteomes" id="UP000077275">
    <property type="component" value="Unassembled WGS sequence"/>
</dbReference>
<name>A0A166F3S9_9EURY</name>
<proteinExistence type="predicted"/>
<dbReference type="AlphaFoldDB" id="A0A166F3S9"/>
<accession>A0A166F3S9</accession>
<dbReference type="RefSeq" id="WP_157082426.1">
    <property type="nucleotide sequence ID" value="NZ_LWMW01000054.1"/>
</dbReference>
<dbReference type="GO" id="GO:0006355">
    <property type="term" value="P:regulation of DNA-templated transcription"/>
    <property type="evidence" value="ECO:0007669"/>
    <property type="project" value="InterPro"/>
</dbReference>
<dbReference type="InterPro" id="IPR010985">
    <property type="entry name" value="Ribbon_hlx_hlx"/>
</dbReference>
<organism evidence="1 2">
    <name type="scientific">Methanobrevibacter cuticularis</name>
    <dbReference type="NCBI Taxonomy" id="47311"/>
    <lineage>
        <taxon>Archaea</taxon>
        <taxon>Methanobacteriati</taxon>
        <taxon>Methanobacteriota</taxon>
        <taxon>Methanomada group</taxon>
        <taxon>Methanobacteria</taxon>
        <taxon>Methanobacteriales</taxon>
        <taxon>Methanobacteriaceae</taxon>
        <taxon>Methanobrevibacter</taxon>
    </lineage>
</organism>
<dbReference type="PATRIC" id="fig|47311.3.peg.367"/>
<protein>
    <submittedName>
        <fullName evidence="1">Uncharacterized protein</fullName>
    </submittedName>
</protein>
<keyword evidence="2" id="KW-1185">Reference proteome</keyword>
<sequence length="252" mass="29410">MSKTRKNNSGLLKSDKKHYSFRLSEHLMDELKNYAELKGNTVTEIITESIEDRLNGKVLSKYESDNLIPVYLSEAIAIKAEKEGKDLNESIDEILGYIKWNNHLDVWNGSTYCYNTEHQHRGLGSIKVNGETKYVRIITDIHENNLKNTNKNYLNFKEMLNIKPNLIIAYIIPKSVAIRDIVESKNYDLLIMYPELHDKTLNYNQDTEFISLQGKLKNYLTKNKKDLNKIKDEIRKEIKEEIIGNLRKDIIT</sequence>
<reference evidence="1 2" key="1">
    <citation type="submission" date="2016-04" db="EMBL/GenBank/DDBJ databases">
        <title>Genome sequence of Methanobrevibacter cuticularis DSM 11139.</title>
        <authorList>
            <person name="Poehlein A."/>
            <person name="Seedorf H."/>
            <person name="Daniel R."/>
        </authorList>
    </citation>
    <scope>NUCLEOTIDE SEQUENCE [LARGE SCALE GENOMIC DNA]</scope>
    <source>
        <strain evidence="1 2">DSM 11139</strain>
    </source>
</reference>
<evidence type="ECO:0000313" key="2">
    <source>
        <dbReference type="Proteomes" id="UP000077275"/>
    </source>
</evidence>